<accession>A0A1F5Z6L8</accession>
<proteinExistence type="predicted"/>
<comment type="caution">
    <text evidence="2">The sequence shown here is derived from an EMBL/GenBank/DDBJ whole genome shotgun (WGS) entry which is preliminary data.</text>
</comment>
<feature type="domain" description="Phospholipid/glycerol acyltransferase" evidence="1">
    <location>
        <begin position="52"/>
        <end position="177"/>
    </location>
</feature>
<dbReference type="Pfam" id="PF01553">
    <property type="entry name" value="Acyltransferase"/>
    <property type="match status" value="1"/>
</dbReference>
<dbReference type="SMART" id="SM00563">
    <property type="entry name" value="PlsC"/>
    <property type="match status" value="1"/>
</dbReference>
<dbReference type="EMBL" id="MFJF01000005">
    <property type="protein sequence ID" value="OGG08089.1"/>
    <property type="molecule type" value="Genomic_DNA"/>
</dbReference>
<dbReference type="GO" id="GO:0016746">
    <property type="term" value="F:acyltransferase activity"/>
    <property type="evidence" value="ECO:0007669"/>
    <property type="project" value="InterPro"/>
</dbReference>
<organism evidence="2 3">
    <name type="scientific">Candidatus Gottesmanbacteria bacterium RIFCSPHIGHO2_01_FULL_40_15</name>
    <dbReference type="NCBI Taxonomy" id="1798376"/>
    <lineage>
        <taxon>Bacteria</taxon>
        <taxon>Candidatus Gottesmaniibacteriota</taxon>
    </lineage>
</organism>
<dbReference type="InterPro" id="IPR002123">
    <property type="entry name" value="Plipid/glycerol_acylTrfase"/>
</dbReference>
<sequence>MTGSRERLLYVDPKYRVRDSIDRGLDFVFLRAVREIETSGTEANIPQKGGLVVGFAPHNGWIEPIAIDHFLRKKRADKRGGVWVTRKENAQEIPAVLTGERRFIYIDRDYPKPSIFRKVASVLQNQGVIASAFEGTRYGSGDREGGDILTLGKFKPGLVLFARRHNIPILPVVVLGAERIIPSPEKIKVKYGILGVVRELIKEITAGDDLLQVRFLPLYDEHLSSGDELPDRDEFLNHHTRLLAEKMVGEIRRLRTDYPLGYYREGGSF</sequence>
<evidence type="ECO:0000313" key="2">
    <source>
        <dbReference type="EMBL" id="OGG08089.1"/>
    </source>
</evidence>
<name>A0A1F5Z6L8_9BACT</name>
<reference evidence="2 3" key="1">
    <citation type="journal article" date="2016" name="Nat. Commun.">
        <title>Thousands of microbial genomes shed light on interconnected biogeochemical processes in an aquifer system.</title>
        <authorList>
            <person name="Anantharaman K."/>
            <person name="Brown C.T."/>
            <person name="Hug L.A."/>
            <person name="Sharon I."/>
            <person name="Castelle C.J."/>
            <person name="Probst A.J."/>
            <person name="Thomas B.C."/>
            <person name="Singh A."/>
            <person name="Wilkins M.J."/>
            <person name="Karaoz U."/>
            <person name="Brodie E.L."/>
            <person name="Williams K.H."/>
            <person name="Hubbard S.S."/>
            <person name="Banfield J.F."/>
        </authorList>
    </citation>
    <scope>NUCLEOTIDE SEQUENCE [LARGE SCALE GENOMIC DNA]</scope>
</reference>
<dbReference type="SUPFAM" id="SSF69593">
    <property type="entry name" value="Glycerol-3-phosphate (1)-acyltransferase"/>
    <property type="match status" value="1"/>
</dbReference>
<dbReference type="Proteomes" id="UP000177354">
    <property type="component" value="Unassembled WGS sequence"/>
</dbReference>
<protein>
    <recommendedName>
        <fullName evidence="1">Phospholipid/glycerol acyltransferase domain-containing protein</fullName>
    </recommendedName>
</protein>
<dbReference type="AlphaFoldDB" id="A0A1F5Z6L8"/>
<gene>
    <name evidence="2" type="ORF">A2777_01750</name>
</gene>
<evidence type="ECO:0000313" key="3">
    <source>
        <dbReference type="Proteomes" id="UP000177354"/>
    </source>
</evidence>
<evidence type="ECO:0000259" key="1">
    <source>
        <dbReference type="SMART" id="SM00563"/>
    </source>
</evidence>